<organism evidence="8 9">
    <name type="scientific">Ophiocordyceps unilateralis</name>
    <name type="common">Zombie-ant fungus</name>
    <name type="synonym">Torrubia unilateralis</name>
    <dbReference type="NCBI Taxonomy" id="268505"/>
    <lineage>
        <taxon>Eukaryota</taxon>
        <taxon>Fungi</taxon>
        <taxon>Dikarya</taxon>
        <taxon>Ascomycota</taxon>
        <taxon>Pezizomycotina</taxon>
        <taxon>Sordariomycetes</taxon>
        <taxon>Hypocreomycetidae</taxon>
        <taxon>Hypocreales</taxon>
        <taxon>Ophiocordycipitaceae</taxon>
        <taxon>Ophiocordyceps</taxon>
    </lineage>
</organism>
<comment type="caution">
    <text evidence="8">The sequence shown here is derived from an EMBL/GenBank/DDBJ whole genome shotgun (WGS) entry which is preliminary data.</text>
</comment>
<dbReference type="GO" id="GO:0071949">
    <property type="term" value="F:FAD binding"/>
    <property type="evidence" value="ECO:0007669"/>
    <property type="project" value="InterPro"/>
</dbReference>
<dbReference type="InterPro" id="IPR036318">
    <property type="entry name" value="FAD-bd_PCMH-like_sf"/>
</dbReference>
<dbReference type="PANTHER" id="PTHR42973">
    <property type="entry name" value="BINDING OXIDOREDUCTASE, PUTATIVE (AFU_ORTHOLOGUE AFUA_1G17690)-RELATED"/>
    <property type="match status" value="1"/>
</dbReference>
<accession>A0A2A9PN12</accession>
<feature type="signal peptide" evidence="6">
    <location>
        <begin position="1"/>
        <end position="24"/>
    </location>
</feature>
<evidence type="ECO:0000256" key="5">
    <source>
        <dbReference type="ARBA" id="ARBA00023002"/>
    </source>
</evidence>
<keyword evidence="6" id="KW-0732">Signal</keyword>
<dbReference type="STRING" id="268505.A0A2A9PN12"/>
<evidence type="ECO:0000256" key="2">
    <source>
        <dbReference type="ARBA" id="ARBA00005466"/>
    </source>
</evidence>
<name>A0A2A9PN12_OPHUN</name>
<dbReference type="OrthoDB" id="415825at2759"/>
<dbReference type="PANTHER" id="PTHR42973:SF9">
    <property type="entry name" value="FAD-BINDING PCMH-TYPE DOMAIN-CONTAINING PROTEIN-RELATED"/>
    <property type="match status" value="1"/>
</dbReference>
<proteinExistence type="inferred from homology"/>
<reference evidence="8 9" key="2">
    <citation type="journal article" date="2017" name="Sci. Rep.">
        <title>Ant-infecting Ophiocordyceps genomes reveal a high diversity of potential behavioral manipulation genes and a possible major role for enterotoxins.</title>
        <authorList>
            <person name="de Bekker C."/>
            <person name="Ohm R.A."/>
            <person name="Evans H.C."/>
            <person name="Brachmann A."/>
            <person name="Hughes D.P."/>
        </authorList>
    </citation>
    <scope>NUCLEOTIDE SEQUENCE [LARGE SCALE GENOMIC DNA]</scope>
    <source>
        <strain evidence="8 9">SC16a</strain>
    </source>
</reference>
<comment type="similarity">
    <text evidence="2">Belongs to the oxygen-dependent FAD-linked oxidoreductase family.</text>
</comment>
<dbReference type="Proteomes" id="UP000037136">
    <property type="component" value="Unassembled WGS sequence"/>
</dbReference>
<dbReference type="Gene3D" id="3.30.465.10">
    <property type="match status" value="1"/>
</dbReference>
<dbReference type="PROSITE" id="PS51387">
    <property type="entry name" value="FAD_PCMH"/>
    <property type="match status" value="1"/>
</dbReference>
<evidence type="ECO:0000256" key="6">
    <source>
        <dbReference type="SAM" id="SignalP"/>
    </source>
</evidence>
<dbReference type="InterPro" id="IPR016169">
    <property type="entry name" value="FAD-bd_PCMH_sub2"/>
</dbReference>
<reference evidence="8 9" key="1">
    <citation type="journal article" date="2015" name="BMC Genomics">
        <title>Gene expression during zombie ant biting behavior reflects the complexity underlying fungal parasitic behavioral manipulation.</title>
        <authorList>
            <person name="de Bekker C."/>
            <person name="Ohm R.A."/>
            <person name="Loreto R.G."/>
            <person name="Sebastian A."/>
            <person name="Albert I."/>
            <person name="Merrow M."/>
            <person name="Brachmann A."/>
            <person name="Hughes D.P."/>
        </authorList>
    </citation>
    <scope>NUCLEOTIDE SEQUENCE [LARGE SCALE GENOMIC DNA]</scope>
    <source>
        <strain evidence="8 9">SC16a</strain>
    </source>
</reference>
<evidence type="ECO:0000256" key="4">
    <source>
        <dbReference type="ARBA" id="ARBA00022827"/>
    </source>
</evidence>
<protein>
    <recommendedName>
        <fullName evidence="7">FAD-binding PCMH-type domain-containing protein</fullName>
    </recommendedName>
</protein>
<dbReference type="InterPro" id="IPR050416">
    <property type="entry name" value="FAD-linked_Oxidoreductase"/>
</dbReference>
<evidence type="ECO:0000313" key="9">
    <source>
        <dbReference type="Proteomes" id="UP000037136"/>
    </source>
</evidence>
<keyword evidence="5" id="KW-0560">Oxidoreductase</keyword>
<evidence type="ECO:0000256" key="1">
    <source>
        <dbReference type="ARBA" id="ARBA00001974"/>
    </source>
</evidence>
<evidence type="ECO:0000256" key="3">
    <source>
        <dbReference type="ARBA" id="ARBA00022630"/>
    </source>
</evidence>
<dbReference type="GO" id="GO:0016491">
    <property type="term" value="F:oxidoreductase activity"/>
    <property type="evidence" value="ECO:0007669"/>
    <property type="project" value="UniProtKB-KW"/>
</dbReference>
<dbReference type="Pfam" id="PF01565">
    <property type="entry name" value="FAD_binding_4"/>
    <property type="match status" value="1"/>
</dbReference>
<keyword evidence="9" id="KW-1185">Reference proteome</keyword>
<dbReference type="InterPro" id="IPR016166">
    <property type="entry name" value="FAD-bd_PCMH"/>
</dbReference>
<evidence type="ECO:0000313" key="8">
    <source>
        <dbReference type="EMBL" id="PFH62262.1"/>
    </source>
</evidence>
<feature type="chain" id="PRO_5013332810" description="FAD-binding PCMH-type domain-containing protein" evidence="6">
    <location>
        <begin position="25"/>
        <end position="179"/>
    </location>
</feature>
<gene>
    <name evidence="8" type="ORF">XA68_14393</name>
</gene>
<feature type="domain" description="FAD-binding PCMH-type" evidence="7">
    <location>
        <begin position="78"/>
        <end position="179"/>
    </location>
</feature>
<dbReference type="SUPFAM" id="SSF56176">
    <property type="entry name" value="FAD-binding/transporter-associated domain-like"/>
    <property type="match status" value="1"/>
</dbReference>
<sequence>MLGNITASGWGSLLLGLTFWGNQSEKAGFSHSNTWRVAPSLDLRPLLSDPARGWSLNTTILFPDSPEFSKATERWTVFRPPTYRAAIRPGTAEDISKIIKLATSHKIPFLTRGAGHSYSVTLAEFQHGLALDLSQFKSIEIDSDAETLTVGPGVTFNDIFDPLYQAGFQLREYPPPLEF</sequence>
<dbReference type="EMBL" id="LAZP02000035">
    <property type="protein sequence ID" value="PFH62262.1"/>
    <property type="molecule type" value="Genomic_DNA"/>
</dbReference>
<comment type="cofactor">
    <cofactor evidence="1">
        <name>FAD</name>
        <dbReference type="ChEBI" id="CHEBI:57692"/>
    </cofactor>
</comment>
<dbReference type="AlphaFoldDB" id="A0A2A9PN12"/>
<evidence type="ECO:0000259" key="7">
    <source>
        <dbReference type="PROSITE" id="PS51387"/>
    </source>
</evidence>
<keyword evidence="4" id="KW-0274">FAD</keyword>
<keyword evidence="3" id="KW-0285">Flavoprotein</keyword>
<dbReference type="InterPro" id="IPR006094">
    <property type="entry name" value="Oxid_FAD_bind_N"/>
</dbReference>